<sequence length="131" mass="14496">MHSPLPALAGHGPLLQNLGPAFGSFRTLSSISSAELASTSVLFAILDPEICSLLCHPLHSLQEMGLRTLQPSIHHRQWSAVLNISRSCLDQYVFKSTHILSQVAHQNFVPTCQCHIIYATKHRIVHPKKKS</sequence>
<reference evidence="1 2" key="1">
    <citation type="journal article" date="2020" name="Nature">
        <title>Six reference-quality genomes reveal evolution of bat adaptations.</title>
        <authorList>
            <person name="Jebb D."/>
            <person name="Huang Z."/>
            <person name="Pippel M."/>
            <person name="Hughes G.M."/>
            <person name="Lavrichenko K."/>
            <person name="Devanna P."/>
            <person name="Winkler S."/>
            <person name="Jermiin L.S."/>
            <person name="Skirmuntt E.C."/>
            <person name="Katzourakis A."/>
            <person name="Burkitt-Gray L."/>
            <person name="Ray D.A."/>
            <person name="Sullivan K.A.M."/>
            <person name="Roscito J.G."/>
            <person name="Kirilenko B.M."/>
            <person name="Davalos L.M."/>
            <person name="Corthals A.P."/>
            <person name="Power M.L."/>
            <person name="Jones G."/>
            <person name="Ransome R.D."/>
            <person name="Dechmann D.K.N."/>
            <person name="Locatelli A.G."/>
            <person name="Puechmaille S.J."/>
            <person name="Fedrigo O."/>
            <person name="Jarvis E.D."/>
            <person name="Hiller M."/>
            <person name="Vernes S.C."/>
            <person name="Myers E.W."/>
            <person name="Teeling E.C."/>
        </authorList>
    </citation>
    <scope>NUCLEOTIDE SEQUENCE [LARGE SCALE GENOMIC DNA]</scope>
    <source>
        <strain evidence="1">Bat1K_MPI-CBG_1</strain>
    </source>
</reference>
<protein>
    <submittedName>
        <fullName evidence="1">Uncharacterized protein</fullName>
    </submittedName>
</protein>
<evidence type="ECO:0000313" key="1">
    <source>
        <dbReference type="EMBL" id="KAF6094700.1"/>
    </source>
</evidence>
<evidence type="ECO:0000313" key="2">
    <source>
        <dbReference type="Proteomes" id="UP000664940"/>
    </source>
</evidence>
<dbReference type="Proteomes" id="UP000664940">
    <property type="component" value="Unassembled WGS sequence"/>
</dbReference>
<dbReference type="EMBL" id="JABVXQ010000008">
    <property type="protein sequence ID" value="KAF6094700.1"/>
    <property type="molecule type" value="Genomic_DNA"/>
</dbReference>
<name>A0A833ZNN6_9CHIR</name>
<proteinExistence type="predicted"/>
<comment type="caution">
    <text evidence="1">The sequence shown here is derived from an EMBL/GenBank/DDBJ whole genome shotgun (WGS) entry which is preliminary data.</text>
</comment>
<dbReference type="AlphaFoldDB" id="A0A833ZNN6"/>
<organism evidence="1 2">
    <name type="scientific">Phyllostomus discolor</name>
    <name type="common">pale spear-nosed bat</name>
    <dbReference type="NCBI Taxonomy" id="89673"/>
    <lineage>
        <taxon>Eukaryota</taxon>
        <taxon>Metazoa</taxon>
        <taxon>Chordata</taxon>
        <taxon>Craniata</taxon>
        <taxon>Vertebrata</taxon>
        <taxon>Euteleostomi</taxon>
        <taxon>Mammalia</taxon>
        <taxon>Eutheria</taxon>
        <taxon>Laurasiatheria</taxon>
        <taxon>Chiroptera</taxon>
        <taxon>Yangochiroptera</taxon>
        <taxon>Phyllostomidae</taxon>
        <taxon>Phyllostominae</taxon>
        <taxon>Phyllostomus</taxon>
    </lineage>
</organism>
<gene>
    <name evidence="1" type="ORF">HJG60_011810</name>
</gene>
<accession>A0A833ZNN6</accession>